<dbReference type="RefSeq" id="XP_007389110.1">
    <property type="nucleotide sequence ID" value="XM_007389048.1"/>
</dbReference>
<reference evidence="2" key="1">
    <citation type="journal article" date="2012" name="Science">
        <title>The Paleozoic origin of enzymatic lignin decomposition reconstructed from 31 fungal genomes.</title>
        <authorList>
            <person name="Floudas D."/>
            <person name="Binder M."/>
            <person name="Riley R."/>
            <person name="Barry K."/>
            <person name="Blanchette R.A."/>
            <person name="Henrissat B."/>
            <person name="Martinez A.T."/>
            <person name="Otillar R."/>
            <person name="Spatafora J.W."/>
            <person name="Yadav J.S."/>
            <person name="Aerts A."/>
            <person name="Benoit I."/>
            <person name="Boyd A."/>
            <person name="Carlson A."/>
            <person name="Copeland A."/>
            <person name="Coutinho P.M."/>
            <person name="de Vries R.P."/>
            <person name="Ferreira P."/>
            <person name="Findley K."/>
            <person name="Foster B."/>
            <person name="Gaskell J."/>
            <person name="Glotzer D."/>
            <person name="Gorecki P."/>
            <person name="Heitman J."/>
            <person name="Hesse C."/>
            <person name="Hori C."/>
            <person name="Igarashi K."/>
            <person name="Jurgens J.A."/>
            <person name="Kallen N."/>
            <person name="Kersten P."/>
            <person name="Kohler A."/>
            <person name="Kuees U."/>
            <person name="Kumar T.K.A."/>
            <person name="Kuo A."/>
            <person name="LaButti K."/>
            <person name="Larrondo L.F."/>
            <person name="Lindquist E."/>
            <person name="Ling A."/>
            <person name="Lombard V."/>
            <person name="Lucas S."/>
            <person name="Lundell T."/>
            <person name="Martin R."/>
            <person name="McLaughlin D.J."/>
            <person name="Morgenstern I."/>
            <person name="Morin E."/>
            <person name="Murat C."/>
            <person name="Nagy L.G."/>
            <person name="Nolan M."/>
            <person name="Ohm R.A."/>
            <person name="Patyshakuliyeva A."/>
            <person name="Rokas A."/>
            <person name="Ruiz-Duenas F.J."/>
            <person name="Sabat G."/>
            <person name="Salamov A."/>
            <person name="Samejima M."/>
            <person name="Schmutz J."/>
            <person name="Slot J.C."/>
            <person name="St John F."/>
            <person name="Stenlid J."/>
            <person name="Sun H."/>
            <person name="Sun S."/>
            <person name="Syed K."/>
            <person name="Tsang A."/>
            <person name="Wiebenga A."/>
            <person name="Young D."/>
            <person name="Pisabarro A."/>
            <person name="Eastwood D.C."/>
            <person name="Martin F."/>
            <person name="Cullen D."/>
            <person name="Grigoriev I.V."/>
            <person name="Hibbett D.S."/>
        </authorList>
    </citation>
    <scope>NUCLEOTIDE SEQUENCE [LARGE SCALE GENOMIC DNA]</scope>
    <source>
        <strain evidence="2">HHB-11173 SS5</strain>
    </source>
</reference>
<dbReference type="GeneID" id="18877646"/>
<keyword evidence="2" id="KW-1185">Reference proteome</keyword>
<dbReference type="AlphaFoldDB" id="R7S055"/>
<evidence type="ECO:0000313" key="2">
    <source>
        <dbReference type="Proteomes" id="UP000054196"/>
    </source>
</evidence>
<name>R7S055_PUNST</name>
<organism evidence="1 2">
    <name type="scientific">Punctularia strigosozonata (strain HHB-11173)</name>
    <name type="common">White-rot fungus</name>
    <dbReference type="NCBI Taxonomy" id="741275"/>
    <lineage>
        <taxon>Eukaryota</taxon>
        <taxon>Fungi</taxon>
        <taxon>Dikarya</taxon>
        <taxon>Basidiomycota</taxon>
        <taxon>Agaricomycotina</taxon>
        <taxon>Agaricomycetes</taxon>
        <taxon>Corticiales</taxon>
        <taxon>Punctulariaceae</taxon>
        <taxon>Punctularia</taxon>
    </lineage>
</organism>
<dbReference type="HOGENOM" id="CLU_3015269_0_0_1"/>
<proteinExistence type="predicted"/>
<dbReference type="KEGG" id="psq:PUNSTDRAFT_123214"/>
<dbReference type="Proteomes" id="UP000054196">
    <property type="component" value="Unassembled WGS sequence"/>
</dbReference>
<protein>
    <submittedName>
        <fullName evidence="1">Uncharacterized protein</fullName>
    </submittedName>
</protein>
<gene>
    <name evidence="1" type="ORF">PUNSTDRAFT_123214</name>
</gene>
<accession>R7S055</accession>
<evidence type="ECO:0000313" key="1">
    <source>
        <dbReference type="EMBL" id="EIN03623.1"/>
    </source>
</evidence>
<sequence length="56" mass="6241">MIVRNPSAFRSRLYSSGSSRRVYQGLIEPSPHRVYLSAMGEVGIMWAAARQTATAR</sequence>
<dbReference type="EMBL" id="JH687560">
    <property type="protein sequence ID" value="EIN03623.1"/>
    <property type="molecule type" value="Genomic_DNA"/>
</dbReference>